<dbReference type="Gene3D" id="1.20.1250.20">
    <property type="entry name" value="MFS general substrate transporter like domains"/>
    <property type="match status" value="1"/>
</dbReference>
<proteinExistence type="predicted"/>
<dbReference type="AlphaFoldDB" id="A0A3S4VKD5"/>
<dbReference type="RefSeq" id="WP_028702117.1">
    <property type="nucleotide sequence ID" value="NZ_CP040635.1"/>
</dbReference>
<dbReference type="InterPro" id="IPR036259">
    <property type="entry name" value="MFS_trans_sf"/>
</dbReference>
<dbReference type="SUPFAM" id="SSF103473">
    <property type="entry name" value="MFS general substrate transporter"/>
    <property type="match status" value="1"/>
</dbReference>
<keyword evidence="3" id="KW-0812">Transmembrane</keyword>
<accession>A0A3S4VKD5</accession>
<organism evidence="6 7">
    <name type="scientific">Acidipropionibacterium jensenii</name>
    <dbReference type="NCBI Taxonomy" id="1749"/>
    <lineage>
        <taxon>Bacteria</taxon>
        <taxon>Bacillati</taxon>
        <taxon>Actinomycetota</taxon>
        <taxon>Actinomycetes</taxon>
        <taxon>Propionibacteriales</taxon>
        <taxon>Propionibacteriaceae</taxon>
        <taxon>Acidipropionibacterium</taxon>
    </lineage>
</organism>
<dbReference type="STRING" id="1122997.GCA_000425285_00248"/>
<keyword evidence="2" id="KW-1003">Cell membrane</keyword>
<keyword evidence="4" id="KW-1133">Transmembrane helix</keyword>
<dbReference type="EMBL" id="LR134473">
    <property type="protein sequence ID" value="VEI03860.1"/>
    <property type="molecule type" value="Genomic_DNA"/>
</dbReference>
<keyword evidence="5" id="KW-0472">Membrane</keyword>
<protein>
    <submittedName>
        <fullName evidence="6">H+ Antiporter protein</fullName>
    </submittedName>
</protein>
<dbReference type="OrthoDB" id="7441468at2"/>
<dbReference type="GO" id="GO:0022857">
    <property type="term" value="F:transmembrane transporter activity"/>
    <property type="evidence" value="ECO:0007669"/>
    <property type="project" value="InterPro"/>
</dbReference>
<dbReference type="GeneID" id="82884825"/>
<evidence type="ECO:0000313" key="6">
    <source>
        <dbReference type="EMBL" id="VEI03860.1"/>
    </source>
</evidence>
<keyword evidence="7" id="KW-1185">Reference proteome</keyword>
<name>A0A3S4VKD5_9ACTN</name>
<dbReference type="Pfam" id="PF07690">
    <property type="entry name" value="MFS_1"/>
    <property type="match status" value="1"/>
</dbReference>
<evidence type="ECO:0000256" key="3">
    <source>
        <dbReference type="ARBA" id="ARBA00022692"/>
    </source>
</evidence>
<sequence length="493" mass="51725">MKSFHHVLVNTLLANVTTSFLWFALTFWIYLETRSVLATGIVGGGYMAMVALCSLAFGVIVDHNRKKKVMVIAQVVTLGTYLLAGGMWVVLPDESFLSISSPAFWAFIGVILAGSVVENMRNIALSTTVTLLVPDDRRDRANGLVGVVQGIAFMVTSVFSGLSIGYLGMGPTLLIALVATGAAMAHLVTISIPEDRIMTAARSTPAESSPEGGQEVPGRTADSTGIPAGTTDSAETPAGVPSPDGAPAPEPALTLRQRIDLSGSIAAIRSVPGLIALILFTCFNNLVGGVYMALMDPYGLELMSAQAWGLVLGVTSIGFIVGGGIIARTGLGHNPVRTLLMVNIGVAVVGAVFAIRESWVLFAVGIFVYMCMIPAAEAAEQTILQRVVPFERQGRVFGFAQSLETAAAPVSAFLVAPVAEFAVIPWMREGSGQHLLGWLLGRGDTRGIALMFLLAGLVMLIAVALAFMSPQYRSLSTHYAGTRQSLPAAGGTA</sequence>
<gene>
    <name evidence="6" type="ORF">NCTC13652_02074</name>
</gene>
<evidence type="ECO:0000256" key="4">
    <source>
        <dbReference type="ARBA" id="ARBA00022989"/>
    </source>
</evidence>
<dbReference type="GO" id="GO:0005886">
    <property type="term" value="C:plasma membrane"/>
    <property type="evidence" value="ECO:0007669"/>
    <property type="project" value="UniProtKB-SubCell"/>
</dbReference>
<evidence type="ECO:0000256" key="2">
    <source>
        <dbReference type="ARBA" id="ARBA00022475"/>
    </source>
</evidence>
<dbReference type="PANTHER" id="PTHR23513">
    <property type="entry name" value="INTEGRAL MEMBRANE EFFLUX PROTEIN-RELATED"/>
    <property type="match status" value="1"/>
</dbReference>
<comment type="subcellular location">
    <subcellularLocation>
        <location evidence="1">Cell membrane</location>
        <topology evidence="1">Multi-pass membrane protein</topology>
    </subcellularLocation>
</comment>
<evidence type="ECO:0000256" key="5">
    <source>
        <dbReference type="ARBA" id="ARBA00023136"/>
    </source>
</evidence>
<dbReference type="Proteomes" id="UP000277858">
    <property type="component" value="Chromosome"/>
</dbReference>
<dbReference type="InterPro" id="IPR011701">
    <property type="entry name" value="MFS"/>
</dbReference>
<evidence type="ECO:0000256" key="1">
    <source>
        <dbReference type="ARBA" id="ARBA00004651"/>
    </source>
</evidence>
<dbReference type="PANTHER" id="PTHR23513:SF6">
    <property type="entry name" value="MAJOR FACILITATOR SUPERFAMILY ASSOCIATED DOMAIN-CONTAINING PROTEIN"/>
    <property type="match status" value="1"/>
</dbReference>
<evidence type="ECO:0000313" key="7">
    <source>
        <dbReference type="Proteomes" id="UP000277858"/>
    </source>
</evidence>
<reference evidence="6 7" key="1">
    <citation type="submission" date="2018-12" db="EMBL/GenBank/DDBJ databases">
        <authorList>
            <consortium name="Pathogen Informatics"/>
        </authorList>
    </citation>
    <scope>NUCLEOTIDE SEQUENCE [LARGE SCALE GENOMIC DNA]</scope>
    <source>
        <strain evidence="6 7">NCTC13652</strain>
    </source>
</reference>